<dbReference type="Proteomes" id="UP000197153">
    <property type="component" value="Chromosome 2"/>
</dbReference>
<organism evidence="2 3">
    <name type="scientific">Nitrospirillum viridazoti CBAmc</name>
    <dbReference type="NCBI Taxonomy" id="1441467"/>
    <lineage>
        <taxon>Bacteria</taxon>
        <taxon>Pseudomonadati</taxon>
        <taxon>Pseudomonadota</taxon>
        <taxon>Alphaproteobacteria</taxon>
        <taxon>Rhodospirillales</taxon>
        <taxon>Azospirillaceae</taxon>
        <taxon>Nitrospirillum</taxon>
        <taxon>Nitrospirillum viridazoti</taxon>
    </lineage>
</organism>
<evidence type="ECO:0000313" key="2">
    <source>
        <dbReference type="EMBL" id="ASG22124.1"/>
    </source>
</evidence>
<dbReference type="RefSeq" id="WP_088872743.1">
    <property type="nucleotide sequence ID" value="NZ_CP022111.1"/>
</dbReference>
<proteinExistence type="predicted"/>
<feature type="region of interest" description="Disordered" evidence="1">
    <location>
        <begin position="60"/>
        <end position="120"/>
    </location>
</feature>
<reference evidence="2 3" key="1">
    <citation type="submission" date="2017-06" db="EMBL/GenBank/DDBJ databases">
        <title>Complete genome sequence of Nitrospirillum amazonense strain CBAmC, an endophytic nitrogen-fixing and plant growth-promoting bacterium, isolated from sugarcane.</title>
        <authorList>
            <person name="Schwab S."/>
            <person name="dos Santos Teixeira K.R."/>
            <person name="Simoes Araujo J.L."/>
            <person name="Soares Vidal M."/>
            <person name="Borges de Freitas H.R."/>
            <person name="Rivello Crivelaro A.L."/>
            <person name="Bueno de Camargo Nunes A."/>
            <person name="dos Santos C.M."/>
            <person name="Palmeira da Silva Rosa D."/>
            <person name="da Silva Padilha D."/>
            <person name="da Silva E."/>
            <person name="Araujo Terra L."/>
            <person name="Soares Mendes V."/>
            <person name="Farinelli L."/>
            <person name="Magalhaes Cruz L."/>
            <person name="Baldani J.I."/>
        </authorList>
    </citation>
    <scope>NUCLEOTIDE SEQUENCE [LARGE SCALE GENOMIC DNA]</scope>
    <source>
        <strain evidence="2 3">CBAmC</strain>
    </source>
</reference>
<dbReference type="EMBL" id="CP022111">
    <property type="protein sequence ID" value="ASG22124.1"/>
    <property type="molecule type" value="Genomic_DNA"/>
</dbReference>
<feature type="compositionally biased region" description="Low complexity" evidence="1">
    <location>
        <begin position="109"/>
        <end position="120"/>
    </location>
</feature>
<dbReference type="AlphaFoldDB" id="A0A248JV77"/>
<keyword evidence="3" id="KW-1185">Reference proteome</keyword>
<sequence>MTRHEERVFRSAKPKTDLATLRNQLQRLKGDLEQYLARNRSSPMIAPLKERIRELEGTIAAAEERSARPRSSGWTGSIDGAAAQRAEAPPRSHGGPAGGDRFPPRRRAAPGSAADGDSEE</sequence>
<accession>A0A248JV77</accession>
<evidence type="ECO:0000256" key="1">
    <source>
        <dbReference type="SAM" id="MobiDB-lite"/>
    </source>
</evidence>
<dbReference type="KEGG" id="nao:Y958_14180"/>
<gene>
    <name evidence="2" type="ORF">Y958_14180</name>
</gene>
<name>A0A248JV77_9PROT</name>
<protein>
    <submittedName>
        <fullName evidence="2">Uncharacterized protein</fullName>
    </submittedName>
</protein>
<evidence type="ECO:0000313" key="3">
    <source>
        <dbReference type="Proteomes" id="UP000197153"/>
    </source>
</evidence>